<evidence type="ECO:0000256" key="5">
    <source>
        <dbReference type="ARBA" id="ARBA00022840"/>
    </source>
</evidence>
<keyword evidence="7" id="KW-0479">Metal-binding</keyword>
<comment type="subunit">
    <text evidence="7">Monomer.</text>
</comment>
<evidence type="ECO:0000313" key="8">
    <source>
        <dbReference type="EMBL" id="TCK83254.1"/>
    </source>
</evidence>
<dbReference type="Gene3D" id="3.40.50.300">
    <property type="entry name" value="P-loop containing nucleotide triphosphate hydrolases"/>
    <property type="match status" value="1"/>
</dbReference>
<gene>
    <name evidence="7" type="primary">aroK</name>
    <name evidence="8" type="ORF">C8N28_1844</name>
</gene>
<protein>
    <recommendedName>
        <fullName evidence="7">Shikimate kinase</fullName>
        <shortName evidence="7">SK</shortName>
        <ecNumber evidence="7">2.7.1.71</ecNumber>
    </recommendedName>
</protein>
<comment type="caution">
    <text evidence="8">The sequence shown here is derived from an EMBL/GenBank/DDBJ whole genome shotgun (WGS) entry which is preliminary data.</text>
</comment>
<comment type="caution">
    <text evidence="7">Lacks conserved residue(s) required for the propagation of feature annotation.</text>
</comment>
<feature type="binding site" evidence="7">
    <location>
        <position position="153"/>
    </location>
    <ligand>
        <name>substrate</name>
    </ligand>
</feature>
<dbReference type="InterPro" id="IPR031322">
    <property type="entry name" value="Shikimate/glucono_kinase"/>
</dbReference>
<keyword evidence="9" id="KW-1185">Reference proteome</keyword>
<evidence type="ECO:0000256" key="4">
    <source>
        <dbReference type="ARBA" id="ARBA00022777"/>
    </source>
</evidence>
<dbReference type="Proteomes" id="UP000294616">
    <property type="component" value="Unassembled WGS sequence"/>
</dbReference>
<evidence type="ECO:0000256" key="7">
    <source>
        <dbReference type="HAMAP-Rule" id="MF_00109"/>
    </source>
</evidence>
<dbReference type="SUPFAM" id="SSF52540">
    <property type="entry name" value="P-loop containing nucleoside triphosphate hydrolases"/>
    <property type="match status" value="1"/>
</dbReference>
<keyword evidence="7" id="KW-0963">Cytoplasm</keyword>
<dbReference type="InterPro" id="IPR027417">
    <property type="entry name" value="P-loop_NTPase"/>
</dbReference>
<feature type="binding site" evidence="7">
    <location>
        <position position="27"/>
    </location>
    <ligand>
        <name>Mg(2+)</name>
        <dbReference type="ChEBI" id="CHEBI:18420"/>
    </ligand>
</feature>
<keyword evidence="1 7" id="KW-0028">Amino-acid biosynthesis</keyword>
<dbReference type="GO" id="GO:0005829">
    <property type="term" value="C:cytosol"/>
    <property type="evidence" value="ECO:0007669"/>
    <property type="project" value="TreeGrafter"/>
</dbReference>
<comment type="function">
    <text evidence="7">Catalyzes the specific phosphorylation of the 3-hydroxyl group of shikimic acid using ATP as a cosubstrate.</text>
</comment>
<dbReference type="EC" id="2.7.1.71" evidence="7"/>
<dbReference type="Pfam" id="PF01202">
    <property type="entry name" value="SKI"/>
    <property type="match status" value="1"/>
</dbReference>
<dbReference type="PANTHER" id="PTHR21087:SF16">
    <property type="entry name" value="SHIKIMATE KINASE 1, CHLOROPLASTIC"/>
    <property type="match status" value="1"/>
</dbReference>
<keyword evidence="2 7" id="KW-0808">Transferase</keyword>
<dbReference type="InterPro" id="IPR000623">
    <property type="entry name" value="Shikimate_kinase/TSH1"/>
</dbReference>
<dbReference type="GO" id="GO:0009073">
    <property type="term" value="P:aromatic amino acid family biosynthetic process"/>
    <property type="evidence" value="ECO:0007669"/>
    <property type="project" value="UniProtKB-KW"/>
</dbReference>
<evidence type="ECO:0000256" key="2">
    <source>
        <dbReference type="ARBA" id="ARBA00022679"/>
    </source>
</evidence>
<comment type="similarity">
    <text evidence="7">Belongs to the shikimate kinase family.</text>
</comment>
<reference evidence="8 9" key="1">
    <citation type="submission" date="2019-03" db="EMBL/GenBank/DDBJ databases">
        <title>Genomic Encyclopedia of Archaeal and Bacterial Type Strains, Phase II (KMG-II): from individual species to whole genera.</title>
        <authorList>
            <person name="Goeker M."/>
        </authorList>
    </citation>
    <scope>NUCLEOTIDE SEQUENCE [LARGE SCALE GENOMIC DNA]</scope>
    <source>
        <strain evidence="8 9">DSM 22554</strain>
    </source>
</reference>
<comment type="cofactor">
    <cofactor evidence="7">
        <name>Mg(2+)</name>
        <dbReference type="ChEBI" id="CHEBI:18420"/>
    </cofactor>
    <text evidence="7">Binds 1 Mg(2+) ion per subunit.</text>
</comment>
<comment type="pathway">
    <text evidence="7">Metabolic intermediate biosynthesis; chorismate biosynthesis; chorismate from D-erythrose 4-phosphate and phosphoenolpyruvate: step 5/7.</text>
</comment>
<dbReference type="GO" id="GO:0000287">
    <property type="term" value="F:magnesium ion binding"/>
    <property type="evidence" value="ECO:0007669"/>
    <property type="project" value="UniProtKB-UniRule"/>
</dbReference>
<organism evidence="8 9">
    <name type="scientific">Albibacterium bauzanense</name>
    <dbReference type="NCBI Taxonomy" id="653929"/>
    <lineage>
        <taxon>Bacteria</taxon>
        <taxon>Pseudomonadati</taxon>
        <taxon>Bacteroidota</taxon>
        <taxon>Sphingobacteriia</taxon>
        <taxon>Sphingobacteriales</taxon>
        <taxon>Sphingobacteriaceae</taxon>
        <taxon>Albibacterium</taxon>
    </lineage>
</organism>
<comment type="catalytic activity">
    <reaction evidence="7">
        <text>shikimate + ATP = 3-phosphoshikimate + ADP + H(+)</text>
        <dbReference type="Rhea" id="RHEA:13121"/>
        <dbReference type="ChEBI" id="CHEBI:15378"/>
        <dbReference type="ChEBI" id="CHEBI:30616"/>
        <dbReference type="ChEBI" id="CHEBI:36208"/>
        <dbReference type="ChEBI" id="CHEBI:145989"/>
        <dbReference type="ChEBI" id="CHEBI:456216"/>
        <dbReference type="EC" id="2.7.1.71"/>
    </reaction>
</comment>
<comment type="subcellular location">
    <subcellularLocation>
        <location evidence="7">Cytoplasm</location>
    </subcellularLocation>
</comment>
<dbReference type="GO" id="GO:0004765">
    <property type="term" value="F:shikimate kinase activity"/>
    <property type="evidence" value="ECO:0007669"/>
    <property type="project" value="UniProtKB-UniRule"/>
</dbReference>
<evidence type="ECO:0000313" key="9">
    <source>
        <dbReference type="Proteomes" id="UP000294616"/>
    </source>
</evidence>
<dbReference type="PANTHER" id="PTHR21087">
    <property type="entry name" value="SHIKIMATE KINASE"/>
    <property type="match status" value="1"/>
</dbReference>
<dbReference type="OrthoDB" id="9800332at2"/>
<dbReference type="PRINTS" id="PR01100">
    <property type="entry name" value="SHIKIMTKNASE"/>
</dbReference>
<keyword evidence="4 7" id="KW-0418">Kinase</keyword>
<evidence type="ECO:0000256" key="6">
    <source>
        <dbReference type="ARBA" id="ARBA00023141"/>
    </source>
</evidence>
<keyword evidence="3 7" id="KW-0547">Nucleotide-binding</keyword>
<keyword evidence="5 7" id="KW-0067">ATP-binding</keyword>
<feature type="binding site" evidence="7">
    <location>
        <position position="69"/>
    </location>
    <ligand>
        <name>substrate</name>
    </ligand>
</feature>
<feature type="binding site" evidence="7">
    <location>
        <position position="131"/>
    </location>
    <ligand>
        <name>ATP</name>
        <dbReference type="ChEBI" id="CHEBI:30616"/>
    </ligand>
</feature>
<dbReference type="GO" id="GO:0005524">
    <property type="term" value="F:ATP binding"/>
    <property type="evidence" value="ECO:0007669"/>
    <property type="project" value="UniProtKB-UniRule"/>
</dbReference>
<sequence length="185" mass="20916">MFHIDHTSKQNLNCPIFLIGFMGSGKTTVGKKLSKASNLPFIDLDHLIVERSGMDISDYFSLHGEDSFRQFETNTLKTIPFNQGMIVSTGGGTPCFNENLQWMNERGITIYLQLPPKALLKRLSGKEIQNRPLLQGKSEDEILDFITKKLEERAGFYKKAKLTIDAHNTNPTQVLDLIITELQSK</sequence>
<feature type="binding site" evidence="7">
    <location>
        <position position="91"/>
    </location>
    <ligand>
        <name>substrate</name>
    </ligand>
</feature>
<dbReference type="CDD" id="cd00464">
    <property type="entry name" value="SK"/>
    <property type="match status" value="1"/>
</dbReference>
<accession>A0A4R1LXM0</accession>
<evidence type="ECO:0000256" key="3">
    <source>
        <dbReference type="ARBA" id="ARBA00022741"/>
    </source>
</evidence>
<keyword evidence="7" id="KW-0460">Magnesium</keyword>
<feature type="binding site" evidence="7">
    <location>
        <begin position="23"/>
        <end position="28"/>
    </location>
    <ligand>
        <name>ATP</name>
        <dbReference type="ChEBI" id="CHEBI:30616"/>
    </ligand>
</feature>
<dbReference type="GO" id="GO:0008652">
    <property type="term" value="P:amino acid biosynthetic process"/>
    <property type="evidence" value="ECO:0007669"/>
    <property type="project" value="UniProtKB-KW"/>
</dbReference>
<dbReference type="AlphaFoldDB" id="A0A4R1LXM0"/>
<name>A0A4R1LXM0_9SPHI</name>
<keyword evidence="6 7" id="KW-0057">Aromatic amino acid biosynthesis</keyword>
<dbReference type="HAMAP" id="MF_00109">
    <property type="entry name" value="Shikimate_kinase"/>
    <property type="match status" value="1"/>
</dbReference>
<feature type="binding site" evidence="7">
    <location>
        <position position="45"/>
    </location>
    <ligand>
        <name>substrate</name>
    </ligand>
</feature>
<evidence type="ECO:0000256" key="1">
    <source>
        <dbReference type="ARBA" id="ARBA00022605"/>
    </source>
</evidence>
<dbReference type="RefSeq" id="WP_132224074.1">
    <property type="nucleotide sequence ID" value="NZ_SMGO01000002.1"/>
</dbReference>
<proteinExistence type="inferred from homology"/>
<dbReference type="UniPathway" id="UPA00053">
    <property type="reaction ID" value="UER00088"/>
</dbReference>
<dbReference type="EMBL" id="SMGO01000002">
    <property type="protein sequence ID" value="TCK83254.1"/>
    <property type="molecule type" value="Genomic_DNA"/>
</dbReference>
<dbReference type="GO" id="GO:0009423">
    <property type="term" value="P:chorismate biosynthetic process"/>
    <property type="evidence" value="ECO:0007669"/>
    <property type="project" value="UniProtKB-UniRule"/>
</dbReference>